<name>A0ABN7WM65_GIGMA</name>
<sequence length="157" mass="19232">MEAKKIDWKTRFKESVLVPKSVNLEYPTLPTTKNPTEWGKHRQDLIHYVENLHYFGQLFCDIEFMRRLFEKYRQDDDIITDFLESFDLNKEDKKEERYSKRQKKNQRYKNYTNNLLKAFKKIKKENDIKVFFTNARFPISTLYDQDIEPIIDEFLSK</sequence>
<proteinExistence type="predicted"/>
<comment type="caution">
    <text evidence="1">The sequence shown here is derived from an EMBL/GenBank/DDBJ whole genome shotgun (WGS) entry which is preliminary data.</text>
</comment>
<evidence type="ECO:0000313" key="2">
    <source>
        <dbReference type="Proteomes" id="UP000789901"/>
    </source>
</evidence>
<feature type="non-terminal residue" evidence="1">
    <location>
        <position position="157"/>
    </location>
</feature>
<organism evidence="1 2">
    <name type="scientific">Gigaspora margarita</name>
    <dbReference type="NCBI Taxonomy" id="4874"/>
    <lineage>
        <taxon>Eukaryota</taxon>
        <taxon>Fungi</taxon>
        <taxon>Fungi incertae sedis</taxon>
        <taxon>Mucoromycota</taxon>
        <taxon>Glomeromycotina</taxon>
        <taxon>Glomeromycetes</taxon>
        <taxon>Diversisporales</taxon>
        <taxon>Gigasporaceae</taxon>
        <taxon>Gigaspora</taxon>
    </lineage>
</organism>
<dbReference type="EMBL" id="CAJVQB010048724">
    <property type="protein sequence ID" value="CAG8834124.1"/>
    <property type="molecule type" value="Genomic_DNA"/>
</dbReference>
<accession>A0ABN7WM65</accession>
<keyword evidence="2" id="KW-1185">Reference proteome</keyword>
<protein>
    <submittedName>
        <fullName evidence="1">42628_t:CDS:1</fullName>
    </submittedName>
</protein>
<dbReference type="Proteomes" id="UP000789901">
    <property type="component" value="Unassembled WGS sequence"/>
</dbReference>
<gene>
    <name evidence="1" type="ORF">GMARGA_LOCUS31895</name>
</gene>
<reference evidence="1 2" key="1">
    <citation type="submission" date="2021-06" db="EMBL/GenBank/DDBJ databases">
        <authorList>
            <person name="Kallberg Y."/>
            <person name="Tangrot J."/>
            <person name="Rosling A."/>
        </authorList>
    </citation>
    <scope>NUCLEOTIDE SEQUENCE [LARGE SCALE GENOMIC DNA]</scope>
    <source>
        <strain evidence="1 2">120-4 pot B 10/14</strain>
    </source>
</reference>
<evidence type="ECO:0000313" key="1">
    <source>
        <dbReference type="EMBL" id="CAG8834124.1"/>
    </source>
</evidence>